<dbReference type="EMBL" id="BPLR01001498">
    <property type="protein sequence ID" value="GIZ02746.1"/>
    <property type="molecule type" value="Genomic_DNA"/>
</dbReference>
<sequence>MALVDGHLQKTEIFTTTLDIDVKGKVIPTKLYSLKSQGKPNSLRSRFFECCRNRSGSFRKDNGICEELLTNNLILLQLLQALSLFW</sequence>
<comment type="caution">
    <text evidence="1">The sequence shown here is derived from an EMBL/GenBank/DDBJ whole genome shotgun (WGS) entry which is preliminary data.</text>
</comment>
<protein>
    <submittedName>
        <fullName evidence="1">Uncharacterized protein</fullName>
    </submittedName>
</protein>
<reference evidence="1 2" key="1">
    <citation type="submission" date="2021-06" db="EMBL/GenBank/DDBJ databases">
        <title>Caerostris extrusa draft genome.</title>
        <authorList>
            <person name="Kono N."/>
            <person name="Arakawa K."/>
        </authorList>
    </citation>
    <scope>NUCLEOTIDE SEQUENCE [LARGE SCALE GENOMIC DNA]</scope>
</reference>
<organism evidence="1 2">
    <name type="scientific">Caerostris extrusa</name>
    <name type="common">Bark spider</name>
    <name type="synonym">Caerostris bankana</name>
    <dbReference type="NCBI Taxonomy" id="172846"/>
    <lineage>
        <taxon>Eukaryota</taxon>
        <taxon>Metazoa</taxon>
        <taxon>Ecdysozoa</taxon>
        <taxon>Arthropoda</taxon>
        <taxon>Chelicerata</taxon>
        <taxon>Arachnida</taxon>
        <taxon>Araneae</taxon>
        <taxon>Araneomorphae</taxon>
        <taxon>Entelegynae</taxon>
        <taxon>Araneoidea</taxon>
        <taxon>Araneidae</taxon>
        <taxon>Caerostris</taxon>
    </lineage>
</organism>
<evidence type="ECO:0000313" key="2">
    <source>
        <dbReference type="Proteomes" id="UP001054945"/>
    </source>
</evidence>
<name>A0AAV4Y5L8_CAEEX</name>
<keyword evidence="2" id="KW-1185">Reference proteome</keyword>
<dbReference type="Proteomes" id="UP001054945">
    <property type="component" value="Unassembled WGS sequence"/>
</dbReference>
<evidence type="ECO:0000313" key="1">
    <source>
        <dbReference type="EMBL" id="GIZ02746.1"/>
    </source>
</evidence>
<dbReference type="AlphaFoldDB" id="A0AAV4Y5L8"/>
<accession>A0AAV4Y5L8</accession>
<gene>
    <name evidence="1" type="ORF">CEXT_235271</name>
</gene>
<proteinExistence type="predicted"/>